<proteinExistence type="predicted"/>
<name>A0AAV1YFM0_LUPLU</name>
<dbReference type="EMBL" id="CAXHTB010000024">
    <property type="protein sequence ID" value="CAL0332750.1"/>
    <property type="molecule type" value="Genomic_DNA"/>
</dbReference>
<gene>
    <name evidence="1" type="ORF">LLUT_LOCUS33810</name>
</gene>
<sequence length="95" mass="10382">MMMSTNHPSRPVTVSGPHLQSCCPLLTISELSSIDSSGDANRSRIIPNCNPVSTRLRLSYDDDEHKSSVTSSDSIRATPSIMLPIGDNIRVELDR</sequence>
<reference evidence="1 2" key="1">
    <citation type="submission" date="2024-03" db="EMBL/GenBank/DDBJ databases">
        <authorList>
            <person name="Martinez-Hernandez J."/>
        </authorList>
    </citation>
    <scope>NUCLEOTIDE SEQUENCE [LARGE SCALE GENOMIC DNA]</scope>
</reference>
<comment type="caution">
    <text evidence="1">The sequence shown here is derived from an EMBL/GenBank/DDBJ whole genome shotgun (WGS) entry which is preliminary data.</text>
</comment>
<evidence type="ECO:0000313" key="1">
    <source>
        <dbReference type="EMBL" id="CAL0332750.1"/>
    </source>
</evidence>
<dbReference type="AlphaFoldDB" id="A0AAV1YFM0"/>
<dbReference type="Proteomes" id="UP001497480">
    <property type="component" value="Unassembled WGS sequence"/>
</dbReference>
<keyword evidence="2" id="KW-1185">Reference proteome</keyword>
<protein>
    <submittedName>
        <fullName evidence="1">Uncharacterized protein</fullName>
    </submittedName>
</protein>
<accession>A0AAV1YFM0</accession>
<evidence type="ECO:0000313" key="2">
    <source>
        <dbReference type="Proteomes" id="UP001497480"/>
    </source>
</evidence>
<organism evidence="1 2">
    <name type="scientific">Lupinus luteus</name>
    <name type="common">European yellow lupine</name>
    <dbReference type="NCBI Taxonomy" id="3873"/>
    <lineage>
        <taxon>Eukaryota</taxon>
        <taxon>Viridiplantae</taxon>
        <taxon>Streptophyta</taxon>
        <taxon>Embryophyta</taxon>
        <taxon>Tracheophyta</taxon>
        <taxon>Spermatophyta</taxon>
        <taxon>Magnoliopsida</taxon>
        <taxon>eudicotyledons</taxon>
        <taxon>Gunneridae</taxon>
        <taxon>Pentapetalae</taxon>
        <taxon>rosids</taxon>
        <taxon>fabids</taxon>
        <taxon>Fabales</taxon>
        <taxon>Fabaceae</taxon>
        <taxon>Papilionoideae</taxon>
        <taxon>50 kb inversion clade</taxon>
        <taxon>genistoids sensu lato</taxon>
        <taxon>core genistoids</taxon>
        <taxon>Genisteae</taxon>
        <taxon>Lupinus</taxon>
    </lineage>
</organism>